<accession>A0A6F8Y991</accession>
<dbReference type="Proteomes" id="UP000502508">
    <property type="component" value="Chromosome"/>
</dbReference>
<dbReference type="InterPro" id="IPR029460">
    <property type="entry name" value="DNAPol_HHH"/>
</dbReference>
<evidence type="ECO:0000256" key="1">
    <source>
        <dbReference type="ARBA" id="ARBA00007391"/>
    </source>
</evidence>
<feature type="domain" description="DNA polymerase helix-hairpin-helix motif" evidence="4">
    <location>
        <begin position="137"/>
        <end position="244"/>
    </location>
</feature>
<keyword evidence="7" id="KW-1185">Reference proteome</keyword>
<organism evidence="6 7">
    <name type="scientific">Phytohabitans flavus</name>
    <dbReference type="NCBI Taxonomy" id="1076124"/>
    <lineage>
        <taxon>Bacteria</taxon>
        <taxon>Bacillati</taxon>
        <taxon>Actinomycetota</taxon>
        <taxon>Actinomycetes</taxon>
        <taxon>Micromonosporales</taxon>
        <taxon>Micromonosporaceae</taxon>
    </lineage>
</organism>
<sequence length="411" mass="44412">MANALAKTLGVPLFQEQLMQLAIDVAGFNGSEADQLRRAMGSKRSDERMAALKERLYAGMAERGITGAIADDVYLKLSSFASFGFPESHAISFAYLVYASSWLKRYHPGPFLAALLNAQPMGFYSPQTLVDDARRHGVEVRRPDVNLSGAKAKLEYTADTRWGSEEGEPPHQWGMGGPAVRLGLSYVRTIGDDLAERIEEEREGAGPYRDMGDLARRVGLSAAHMEALATADAFAGFGLSRREALWAAGAAAQERPDRLPGTGTSPNPAPALPGMDAVERLVADVWATGLSPESHPARFIRAQLEEAGAVPIARLGQIDGGTRVRVGGLVTHRQRPATAGGITFMNLEDETGMLNVTCSPGLWQRYRKVARNSAALIVRGRLEKHDGVINLTADRLDPITPPVSPASRDFR</sequence>
<dbReference type="PANTHER" id="PTHR32294:SF4">
    <property type="entry name" value="ERROR-PRONE DNA POLYMERASE"/>
    <property type="match status" value="1"/>
</dbReference>
<dbReference type="Gene3D" id="1.10.150.870">
    <property type="match status" value="1"/>
</dbReference>
<evidence type="ECO:0000259" key="5">
    <source>
        <dbReference type="Pfam" id="PF17657"/>
    </source>
</evidence>
<reference evidence="6 7" key="1">
    <citation type="submission" date="2020-03" db="EMBL/GenBank/DDBJ databases">
        <title>Whole genome shotgun sequence of Phytohabitans flavus NBRC 107702.</title>
        <authorList>
            <person name="Komaki H."/>
            <person name="Tamura T."/>
        </authorList>
    </citation>
    <scope>NUCLEOTIDE SEQUENCE [LARGE SCALE GENOMIC DNA]</scope>
    <source>
        <strain evidence="6 7">NBRC 107702</strain>
    </source>
</reference>
<dbReference type="KEGG" id="pfla:Pflav_090470"/>
<reference evidence="6 7" key="2">
    <citation type="submission" date="2020-03" db="EMBL/GenBank/DDBJ databases">
        <authorList>
            <person name="Ichikawa N."/>
            <person name="Kimura A."/>
            <person name="Kitahashi Y."/>
            <person name="Uohara A."/>
        </authorList>
    </citation>
    <scope>NUCLEOTIDE SEQUENCE [LARGE SCALE GENOMIC DNA]</scope>
    <source>
        <strain evidence="6 7">NBRC 107702</strain>
    </source>
</reference>
<feature type="domain" description="DNA polymerase III alpha subunit finger" evidence="5">
    <location>
        <begin position="2"/>
        <end position="64"/>
    </location>
</feature>
<dbReference type="Pfam" id="PF17657">
    <property type="entry name" value="DNA_pol3_finger"/>
    <property type="match status" value="1"/>
</dbReference>
<dbReference type="InterPro" id="IPR004805">
    <property type="entry name" value="DnaE2/DnaE/PolC"/>
</dbReference>
<dbReference type="Pfam" id="PF14579">
    <property type="entry name" value="HHH_6"/>
    <property type="match status" value="1"/>
</dbReference>
<comment type="similarity">
    <text evidence="1">Belongs to the DNA polymerase type-C family. DnaE2 subfamily.</text>
</comment>
<dbReference type="PANTHER" id="PTHR32294">
    <property type="entry name" value="DNA POLYMERASE III SUBUNIT ALPHA"/>
    <property type="match status" value="1"/>
</dbReference>
<protein>
    <recommendedName>
        <fullName evidence="2">Error-prone DNA polymerase</fullName>
    </recommendedName>
</protein>
<feature type="domain" description="OB" evidence="3">
    <location>
        <begin position="324"/>
        <end position="398"/>
    </location>
</feature>
<dbReference type="InterPro" id="IPR040982">
    <property type="entry name" value="DNA_pol3_finger"/>
</dbReference>
<dbReference type="EMBL" id="AP022870">
    <property type="protein sequence ID" value="BCB82637.1"/>
    <property type="molecule type" value="Genomic_DNA"/>
</dbReference>
<evidence type="ECO:0000256" key="2">
    <source>
        <dbReference type="ARBA" id="ARBA00017273"/>
    </source>
</evidence>
<proteinExistence type="inferred from homology"/>
<evidence type="ECO:0000259" key="4">
    <source>
        <dbReference type="Pfam" id="PF14579"/>
    </source>
</evidence>
<dbReference type="GO" id="GO:0008408">
    <property type="term" value="F:3'-5' exonuclease activity"/>
    <property type="evidence" value="ECO:0007669"/>
    <property type="project" value="InterPro"/>
</dbReference>
<evidence type="ECO:0000313" key="6">
    <source>
        <dbReference type="EMBL" id="BCB82637.1"/>
    </source>
</evidence>
<dbReference type="InterPro" id="IPR004365">
    <property type="entry name" value="NA-bd_OB_tRNA"/>
</dbReference>
<dbReference type="GO" id="GO:0006260">
    <property type="term" value="P:DNA replication"/>
    <property type="evidence" value="ECO:0007669"/>
    <property type="project" value="InterPro"/>
</dbReference>
<evidence type="ECO:0000259" key="3">
    <source>
        <dbReference type="Pfam" id="PF01336"/>
    </source>
</evidence>
<dbReference type="Pfam" id="PF01336">
    <property type="entry name" value="tRNA_anti-codon"/>
    <property type="match status" value="1"/>
</dbReference>
<gene>
    <name evidence="6" type="ORF">Pflav_090470</name>
</gene>
<dbReference type="AlphaFoldDB" id="A0A6F8Y991"/>
<name>A0A6F8Y991_9ACTN</name>
<dbReference type="GO" id="GO:0003676">
    <property type="term" value="F:nucleic acid binding"/>
    <property type="evidence" value="ECO:0007669"/>
    <property type="project" value="InterPro"/>
</dbReference>
<evidence type="ECO:0000313" key="7">
    <source>
        <dbReference type="Proteomes" id="UP000502508"/>
    </source>
</evidence>
<dbReference type="CDD" id="cd04485">
    <property type="entry name" value="DnaE_OBF"/>
    <property type="match status" value="1"/>
</dbReference>